<gene>
    <name evidence="1" type="ORF">JYE49_01000</name>
</gene>
<organism evidence="1 2">
    <name type="scientific">Aristaeella hokkaidonensis</name>
    <dbReference type="NCBI Taxonomy" id="3046382"/>
    <lineage>
        <taxon>Bacteria</taxon>
        <taxon>Bacillati</taxon>
        <taxon>Bacillota</taxon>
        <taxon>Clostridia</taxon>
        <taxon>Eubacteriales</taxon>
        <taxon>Aristaeellaceae</taxon>
        <taxon>Aristaeella</taxon>
    </lineage>
</organism>
<keyword evidence="1" id="KW-0418">Kinase</keyword>
<sequence>MKLYIGGAYQGQEELARQENPDGEIFERFHETIRGKVQKEGQEALAFAEMFCREHPEAVIVSDEVGSGVVPMAAEDRAFRETVGRVLCVIARNAEQVTRCVCGIGVRIK</sequence>
<evidence type="ECO:0000313" key="1">
    <source>
        <dbReference type="EMBL" id="QUC67320.1"/>
    </source>
</evidence>
<keyword evidence="1" id="KW-0808">Transferase</keyword>
<keyword evidence="1" id="KW-0548">Nucleotidyltransferase</keyword>
<dbReference type="Proteomes" id="UP000682782">
    <property type="component" value="Chromosome"/>
</dbReference>
<accession>A0AC61N3C6</accession>
<keyword evidence="2" id="KW-1185">Reference proteome</keyword>
<protein>
    <submittedName>
        <fullName evidence="1">Bifunctional adenosylcobinamide kinase/adenosylcobinamide-phosphate guanylyltransferase</fullName>
    </submittedName>
</protein>
<reference evidence="1" key="1">
    <citation type="submission" date="2021-01" db="EMBL/GenBank/DDBJ databases">
        <title>Complete genome sequence of Clostridiales bacterium R-7.</title>
        <authorList>
            <person name="Mahoney-Kurpe S.C."/>
            <person name="Palevich N."/>
            <person name="Koike S."/>
            <person name="Moon C.D."/>
            <person name="Attwood G.T."/>
        </authorList>
    </citation>
    <scope>NUCLEOTIDE SEQUENCE</scope>
    <source>
        <strain evidence="1">R-7</strain>
    </source>
</reference>
<proteinExistence type="predicted"/>
<evidence type="ECO:0000313" key="2">
    <source>
        <dbReference type="Proteomes" id="UP000682782"/>
    </source>
</evidence>
<name>A0AC61N3C6_9FIRM</name>
<dbReference type="EMBL" id="CP068393">
    <property type="protein sequence ID" value="QUC67320.1"/>
    <property type="molecule type" value="Genomic_DNA"/>
</dbReference>